<evidence type="ECO:0000256" key="1">
    <source>
        <dbReference type="SAM" id="MobiDB-lite"/>
    </source>
</evidence>
<proteinExistence type="predicted"/>
<feature type="compositionally biased region" description="Polar residues" evidence="1">
    <location>
        <begin position="14"/>
        <end position="26"/>
    </location>
</feature>
<accession>A0A517LDL8</accession>
<evidence type="ECO:0000313" key="3">
    <source>
        <dbReference type="Proteomes" id="UP000316270"/>
    </source>
</evidence>
<gene>
    <name evidence="2" type="ORF">FKW77_003677</name>
</gene>
<sequence length="76" mass="8597">MSTKTFKRAKHMSGFQQDSSLMASSGRQDRVGLPEDGDDARKAARRVMGSKEWAEFGPTNHAKCIIDLVDRMERHM</sequence>
<reference evidence="2 3" key="1">
    <citation type="submission" date="2019-07" db="EMBL/GenBank/DDBJ databases">
        <title>Finished genome of Venturia effusa.</title>
        <authorList>
            <person name="Young C.A."/>
            <person name="Cox M.P."/>
            <person name="Ganley A.R.D."/>
            <person name="David W.J."/>
        </authorList>
    </citation>
    <scope>NUCLEOTIDE SEQUENCE [LARGE SCALE GENOMIC DNA]</scope>
    <source>
        <strain evidence="3">albino</strain>
    </source>
</reference>
<dbReference type="Proteomes" id="UP000316270">
    <property type="component" value="Chromosome 10"/>
</dbReference>
<dbReference type="AlphaFoldDB" id="A0A517LDL8"/>
<keyword evidence="3" id="KW-1185">Reference proteome</keyword>
<feature type="compositionally biased region" description="Basic residues" evidence="1">
    <location>
        <begin position="1"/>
        <end position="11"/>
    </location>
</feature>
<feature type="region of interest" description="Disordered" evidence="1">
    <location>
        <begin position="1"/>
        <end position="38"/>
    </location>
</feature>
<protein>
    <submittedName>
        <fullName evidence="2">Uncharacterized protein</fullName>
    </submittedName>
</protein>
<evidence type="ECO:0000313" key="2">
    <source>
        <dbReference type="EMBL" id="QDS73724.1"/>
    </source>
</evidence>
<dbReference type="EMBL" id="CP042194">
    <property type="protein sequence ID" value="QDS73724.1"/>
    <property type="molecule type" value="Genomic_DNA"/>
</dbReference>
<name>A0A517LDL8_9PEZI</name>
<organism evidence="2 3">
    <name type="scientific">Venturia effusa</name>
    <dbReference type="NCBI Taxonomy" id="50376"/>
    <lineage>
        <taxon>Eukaryota</taxon>
        <taxon>Fungi</taxon>
        <taxon>Dikarya</taxon>
        <taxon>Ascomycota</taxon>
        <taxon>Pezizomycotina</taxon>
        <taxon>Dothideomycetes</taxon>
        <taxon>Pleosporomycetidae</taxon>
        <taxon>Venturiales</taxon>
        <taxon>Venturiaceae</taxon>
        <taxon>Venturia</taxon>
    </lineage>
</organism>